<dbReference type="AlphaFoldDB" id="A0A644W130"/>
<dbReference type="EMBL" id="VSSQ01000556">
    <property type="protein sequence ID" value="MPL97444.1"/>
    <property type="molecule type" value="Genomic_DNA"/>
</dbReference>
<organism evidence="1">
    <name type="scientific">bioreactor metagenome</name>
    <dbReference type="NCBI Taxonomy" id="1076179"/>
    <lineage>
        <taxon>unclassified sequences</taxon>
        <taxon>metagenomes</taxon>
        <taxon>ecological metagenomes</taxon>
    </lineage>
</organism>
<comment type="caution">
    <text evidence="1">The sequence shown here is derived from an EMBL/GenBank/DDBJ whole genome shotgun (WGS) entry which is preliminary data.</text>
</comment>
<protein>
    <submittedName>
        <fullName evidence="1">Uncharacterized protein</fullName>
    </submittedName>
</protein>
<accession>A0A644W130</accession>
<evidence type="ECO:0000313" key="1">
    <source>
        <dbReference type="EMBL" id="MPL97444.1"/>
    </source>
</evidence>
<name>A0A644W130_9ZZZZ</name>
<sequence length="208" mass="24391">MKKSTLLAVSGLIIIFIIITSFGDKTKIYDKQVRYDTPEEAITNFIGYANSYEVVKNRNGYYNITPKEFLESISRRYRLYLNDYNSNKYINEQIPIFLSYEISEVNIENLGNLRVNYEESFKNIPNYPKTKEVRTYKLSASVIYNNEVDKVFVNSDGTVNKEGIYKSYDEIYKEKMSNEEVGTLIDFYLIVIDEGDGYVVDYYTIEHK</sequence>
<proteinExistence type="predicted"/>
<gene>
    <name evidence="1" type="ORF">SDC9_43635</name>
</gene>
<reference evidence="1" key="1">
    <citation type="submission" date="2019-08" db="EMBL/GenBank/DDBJ databases">
        <authorList>
            <person name="Kucharzyk K."/>
            <person name="Murdoch R.W."/>
            <person name="Higgins S."/>
            <person name="Loffler F."/>
        </authorList>
    </citation>
    <scope>NUCLEOTIDE SEQUENCE</scope>
</reference>